<name>A0ABT5BEX9_9BACT</name>
<reference evidence="1 2" key="1">
    <citation type="submission" date="2022-11" db="EMBL/GenBank/DDBJ databases">
        <title>Minimal conservation of predation-associated metabolite biosynthetic gene clusters underscores biosynthetic potential of Myxococcota including descriptions for ten novel species: Archangium lansinium sp. nov., Myxococcus landrumus sp. nov., Nannocystis bai.</title>
        <authorList>
            <person name="Ahearne A."/>
            <person name="Stevens C."/>
            <person name="Dowd S."/>
        </authorList>
    </citation>
    <scope>NUCLEOTIDE SEQUENCE [LARGE SCALE GENOMIC DNA]</scope>
    <source>
        <strain evidence="1 2">NCELM</strain>
    </source>
</reference>
<sequence>MQVRFVDAENKGYIWGTTLDLHEISLAVGQRIRMRTKDSEPWSFYEIKGIYHDFTTFTGGYQLTVQLDRVAPFGQADGT</sequence>
<proteinExistence type="predicted"/>
<keyword evidence="2" id="KW-1185">Reference proteome</keyword>
<dbReference type="EMBL" id="JAQNDN010000019">
    <property type="protein sequence ID" value="MDC0672273.1"/>
    <property type="molecule type" value="Genomic_DNA"/>
</dbReference>
<evidence type="ECO:0000313" key="1">
    <source>
        <dbReference type="EMBL" id="MDC0672273.1"/>
    </source>
</evidence>
<dbReference type="RefSeq" id="WP_272003726.1">
    <property type="nucleotide sequence ID" value="NZ_JAQNDN010000019.1"/>
</dbReference>
<gene>
    <name evidence="1" type="ORF">POL58_31285</name>
</gene>
<organism evidence="1 2">
    <name type="scientific">Nannocystis radixulma</name>
    <dbReference type="NCBI Taxonomy" id="2995305"/>
    <lineage>
        <taxon>Bacteria</taxon>
        <taxon>Pseudomonadati</taxon>
        <taxon>Myxococcota</taxon>
        <taxon>Polyangia</taxon>
        <taxon>Nannocystales</taxon>
        <taxon>Nannocystaceae</taxon>
        <taxon>Nannocystis</taxon>
    </lineage>
</organism>
<comment type="caution">
    <text evidence="1">The sequence shown here is derived from an EMBL/GenBank/DDBJ whole genome shotgun (WGS) entry which is preliminary data.</text>
</comment>
<dbReference type="Proteomes" id="UP001217838">
    <property type="component" value="Unassembled WGS sequence"/>
</dbReference>
<protein>
    <submittedName>
        <fullName evidence="1">Uncharacterized protein</fullName>
    </submittedName>
</protein>
<accession>A0ABT5BEX9</accession>
<evidence type="ECO:0000313" key="2">
    <source>
        <dbReference type="Proteomes" id="UP001217838"/>
    </source>
</evidence>